<name>A0A067MLP4_BOTB1</name>
<organism evidence="2 3">
    <name type="scientific">Botryobasidium botryosum (strain FD-172 SS1)</name>
    <dbReference type="NCBI Taxonomy" id="930990"/>
    <lineage>
        <taxon>Eukaryota</taxon>
        <taxon>Fungi</taxon>
        <taxon>Dikarya</taxon>
        <taxon>Basidiomycota</taxon>
        <taxon>Agaricomycotina</taxon>
        <taxon>Agaricomycetes</taxon>
        <taxon>Cantharellales</taxon>
        <taxon>Botryobasidiaceae</taxon>
        <taxon>Botryobasidium</taxon>
    </lineage>
</organism>
<evidence type="ECO:0000313" key="2">
    <source>
        <dbReference type="EMBL" id="KDQ15650.1"/>
    </source>
</evidence>
<sequence length="73" mass="8212">MFPSDTGQRTFRFTSILRRQTPPRTFTSRGHSTDPYISGSRFIQTRPATSVSSRASSQGRPRPLPAPMRSQKS</sequence>
<dbReference type="HOGENOM" id="CLU_2704496_0_0_1"/>
<protein>
    <submittedName>
        <fullName evidence="2">Uncharacterized protein</fullName>
    </submittedName>
</protein>
<accession>A0A067MLP4</accession>
<evidence type="ECO:0000313" key="3">
    <source>
        <dbReference type="Proteomes" id="UP000027195"/>
    </source>
</evidence>
<keyword evidence="3" id="KW-1185">Reference proteome</keyword>
<reference evidence="3" key="1">
    <citation type="journal article" date="2014" name="Proc. Natl. Acad. Sci. U.S.A.">
        <title>Extensive sampling of basidiomycete genomes demonstrates inadequacy of the white-rot/brown-rot paradigm for wood decay fungi.</title>
        <authorList>
            <person name="Riley R."/>
            <person name="Salamov A.A."/>
            <person name="Brown D.W."/>
            <person name="Nagy L.G."/>
            <person name="Floudas D."/>
            <person name="Held B.W."/>
            <person name="Levasseur A."/>
            <person name="Lombard V."/>
            <person name="Morin E."/>
            <person name="Otillar R."/>
            <person name="Lindquist E.A."/>
            <person name="Sun H."/>
            <person name="LaButti K.M."/>
            <person name="Schmutz J."/>
            <person name="Jabbour D."/>
            <person name="Luo H."/>
            <person name="Baker S.E."/>
            <person name="Pisabarro A.G."/>
            <person name="Walton J.D."/>
            <person name="Blanchette R.A."/>
            <person name="Henrissat B."/>
            <person name="Martin F."/>
            <person name="Cullen D."/>
            <person name="Hibbett D.S."/>
            <person name="Grigoriev I.V."/>
        </authorList>
    </citation>
    <scope>NUCLEOTIDE SEQUENCE [LARGE SCALE GENOMIC DNA]</scope>
    <source>
        <strain evidence="3">FD-172 SS1</strain>
    </source>
</reference>
<gene>
    <name evidence="2" type="ORF">BOTBODRAFT_31537</name>
</gene>
<feature type="compositionally biased region" description="Polar residues" evidence="1">
    <location>
        <begin position="1"/>
        <end position="13"/>
    </location>
</feature>
<dbReference type="AlphaFoldDB" id="A0A067MLP4"/>
<dbReference type="EMBL" id="KL198031">
    <property type="protein sequence ID" value="KDQ15650.1"/>
    <property type="molecule type" value="Genomic_DNA"/>
</dbReference>
<evidence type="ECO:0000256" key="1">
    <source>
        <dbReference type="SAM" id="MobiDB-lite"/>
    </source>
</evidence>
<proteinExistence type="predicted"/>
<feature type="region of interest" description="Disordered" evidence="1">
    <location>
        <begin position="1"/>
        <end position="73"/>
    </location>
</feature>
<dbReference type="InParanoid" id="A0A067MLP4"/>
<feature type="compositionally biased region" description="Polar residues" evidence="1">
    <location>
        <begin position="41"/>
        <end position="59"/>
    </location>
</feature>
<dbReference type="Proteomes" id="UP000027195">
    <property type="component" value="Unassembled WGS sequence"/>
</dbReference>